<comment type="similarity">
    <text evidence="1">Belongs to the sulfatase family.</text>
</comment>
<dbReference type="GeneID" id="93665958"/>
<evidence type="ECO:0000313" key="5">
    <source>
        <dbReference type="EMBL" id="MBE0381641.1"/>
    </source>
</evidence>
<dbReference type="EC" id="3.-.-.-" evidence="6"/>
<keyword evidence="2 6" id="KW-0378">Hydrolase</keyword>
<keyword evidence="6" id="KW-0614">Plasmid</keyword>
<feature type="signal peptide" evidence="3">
    <location>
        <begin position="1"/>
        <end position="19"/>
    </location>
</feature>
<organism evidence="6 7">
    <name type="scientific">Pseudoalteromonas carrageenovora IAM 12662</name>
    <dbReference type="NCBI Taxonomy" id="1314868"/>
    <lineage>
        <taxon>Bacteria</taxon>
        <taxon>Pseudomonadati</taxon>
        <taxon>Pseudomonadota</taxon>
        <taxon>Gammaproteobacteria</taxon>
        <taxon>Alteromonadales</taxon>
        <taxon>Pseudoalteromonadaceae</taxon>
        <taxon>Pseudoalteromonas</taxon>
    </lineage>
</organism>
<evidence type="ECO:0000313" key="6">
    <source>
        <dbReference type="EMBL" id="SOU43265.1"/>
    </source>
</evidence>
<dbReference type="PANTHER" id="PTHR42693:SF53">
    <property type="entry name" value="ENDO-4-O-SULFATASE"/>
    <property type="match status" value="1"/>
</dbReference>
<feature type="domain" description="Sulfatase N-terminal" evidence="4">
    <location>
        <begin position="46"/>
        <end position="328"/>
    </location>
</feature>
<dbReference type="Proteomes" id="UP000615003">
    <property type="component" value="Unassembled WGS sequence"/>
</dbReference>
<dbReference type="EMBL" id="AQGW01000016">
    <property type="protein sequence ID" value="MBE0381641.1"/>
    <property type="molecule type" value="Genomic_DNA"/>
</dbReference>
<dbReference type="SUPFAM" id="SSF53649">
    <property type="entry name" value="Alkaline phosphatase-like"/>
    <property type="match status" value="1"/>
</dbReference>
<dbReference type="GO" id="GO:0004065">
    <property type="term" value="F:arylsulfatase activity"/>
    <property type="evidence" value="ECO:0007669"/>
    <property type="project" value="TreeGrafter"/>
</dbReference>
<evidence type="ECO:0000256" key="2">
    <source>
        <dbReference type="ARBA" id="ARBA00022801"/>
    </source>
</evidence>
<evidence type="ECO:0000256" key="1">
    <source>
        <dbReference type="ARBA" id="ARBA00008779"/>
    </source>
</evidence>
<dbReference type="AlphaFoldDB" id="A0A2K4XG29"/>
<evidence type="ECO:0000313" key="7">
    <source>
        <dbReference type="Proteomes" id="UP000238288"/>
    </source>
</evidence>
<dbReference type="EMBL" id="LT965930">
    <property type="protein sequence ID" value="SOU43265.1"/>
    <property type="molecule type" value="Genomic_DNA"/>
</dbReference>
<accession>A0A2K4XG29</accession>
<dbReference type="OrthoDB" id="9803751at2"/>
<geneLocation type="plasmid" evidence="6">
    <name>PCAR9p</name>
</geneLocation>
<dbReference type="Pfam" id="PF00884">
    <property type="entry name" value="Sulfatase"/>
    <property type="match status" value="1"/>
</dbReference>
<keyword evidence="3" id="KW-0732">Signal</keyword>
<proteinExistence type="inferred from homology"/>
<keyword evidence="8" id="KW-1185">Reference proteome</keyword>
<evidence type="ECO:0000259" key="4">
    <source>
        <dbReference type="Pfam" id="PF00884"/>
    </source>
</evidence>
<dbReference type="InterPro" id="IPR050738">
    <property type="entry name" value="Sulfatase"/>
</dbReference>
<gene>
    <name evidence="6" type="ORF">PCAR9_P0071</name>
    <name evidence="5" type="ORF">PCARR_a3437</name>
</gene>
<evidence type="ECO:0000313" key="8">
    <source>
        <dbReference type="Proteomes" id="UP000615003"/>
    </source>
</evidence>
<feature type="chain" id="PRO_5014355813" evidence="3">
    <location>
        <begin position="20"/>
        <end position="539"/>
    </location>
</feature>
<dbReference type="RefSeq" id="WP_104644244.1">
    <property type="nucleotide sequence ID" value="NZ_AQGW01000016.1"/>
</dbReference>
<dbReference type="PANTHER" id="PTHR42693">
    <property type="entry name" value="ARYLSULFATASE FAMILY MEMBER"/>
    <property type="match status" value="1"/>
</dbReference>
<dbReference type="Gene3D" id="3.40.720.10">
    <property type="entry name" value="Alkaline Phosphatase, subunit A"/>
    <property type="match status" value="1"/>
</dbReference>
<dbReference type="InterPro" id="IPR000917">
    <property type="entry name" value="Sulfatase_N"/>
</dbReference>
<dbReference type="InterPro" id="IPR017850">
    <property type="entry name" value="Alkaline_phosphatase_core_sf"/>
</dbReference>
<evidence type="ECO:0000256" key="3">
    <source>
        <dbReference type="SAM" id="SignalP"/>
    </source>
</evidence>
<protein>
    <submittedName>
        <fullName evidence="6">Formylglycine-dependent sulfatase, family S1_8</fullName>
        <ecNumber evidence="6">3.-.-.-</ecNumber>
    </submittedName>
</protein>
<reference evidence="5 8" key="1">
    <citation type="submission" date="2015-06" db="EMBL/GenBank/DDBJ databases">
        <title>Genome sequence of Pseudoalteromonas carrageenovora.</title>
        <authorList>
            <person name="Xie B.-B."/>
            <person name="Rong J.-C."/>
            <person name="Qin Q.-L."/>
            <person name="Zhang Y.-Z."/>
        </authorList>
    </citation>
    <scope>NUCLEOTIDE SEQUENCE [LARGE SCALE GENOMIC DNA]</scope>
    <source>
        <strain evidence="5 8">IAM 12662</strain>
    </source>
</reference>
<geneLocation type="plasmid" evidence="7">
    <name>pcar9p</name>
</geneLocation>
<name>A0A2K4XG29_PSEVC</name>
<dbReference type="CDD" id="cd16027">
    <property type="entry name" value="SGSH"/>
    <property type="match status" value="1"/>
</dbReference>
<reference evidence="6 7" key="2">
    <citation type="submission" date="2017-11" db="EMBL/GenBank/DDBJ databases">
        <authorList>
            <person name="Han C.G."/>
        </authorList>
    </citation>
    <scope>NUCLEOTIDE SEQUENCE [LARGE SCALE GENOMIC DNA]</scope>
    <source>
        <strain evidence="7">ATCC 43555</strain>
        <strain evidence="6">ATCC43555</strain>
        <plasmid evidence="7">Plasmid pcar9p</plasmid>
    </source>
</reference>
<dbReference type="Proteomes" id="UP000238288">
    <property type="component" value="Plasmid PCAR9p"/>
</dbReference>
<sequence>MLLRIFLPITMLITVSAHANVEVNTSKSIKNIDKTKLAVNQKKPTNILWIYMEDQNPWNNAWGDYTVSTPNIKKFADQGVRFTNTHQPAPVCSATRSALITGQYQTTLGLQNHRSSRASYNATFLPKGYKTVPELFVDAGYQTFNIGKDDYNFKYDRSKLYNAHEGKAGFQGAHDGTKFDWAKSLKNKPFFGQIQLQGGKHHNFKGKDVPQVDPDKMTLPPYYADTPATRAEWAKHYKTQVLSDIELGQILKELDDNNILENTAIFWFSDHGMLLLRHKQELYEDGVKVPLIISWPAGKELLKSKGAVRNDLISGLDIPATSLALAGIDIPSYYDGKNVFSEEFSGRDYVISAKDRMDYTFDRARSVRTEKYRYIRQYHPELSSAQPQYRDKKQYSIEARALYEEGKLTPVQAAYYSPTKPVEELYDLQSDPDQIKNLAALPKYKKELLRHRQILLDWIAKTDDKGAYPESERAVKEVLDIWGKNCVSTQCESYRLHHPDSVNIPGDKVYSPIQWPAYMPKPKTPYYSEIEHIYRKKFQ</sequence>